<dbReference type="Pfam" id="PF24698">
    <property type="entry name" value="DUF7662"/>
    <property type="match status" value="1"/>
</dbReference>
<dbReference type="Proteomes" id="UP000008130">
    <property type="component" value="Chromosome"/>
</dbReference>
<dbReference type="HOGENOM" id="CLU_1833657_0_0_5"/>
<dbReference type="KEGG" id="pgv:SL003B_3559"/>
<protein>
    <recommendedName>
        <fullName evidence="1">DUF7662 domain-containing protein</fullName>
    </recommendedName>
</protein>
<evidence type="ECO:0000313" key="3">
    <source>
        <dbReference type="Proteomes" id="UP000008130"/>
    </source>
</evidence>
<sequence length="129" mass="14382">MGKYTPLRMFLLDQGRETVPMTFSEIERLLGESLPASKQYPAWWSNNPSNNPMTREWLAAGYRTEQVDVTAGKLVFRRALMPEPIDEGATGQRSRNRIFGCMKGTLTVLPGVDLTGSADPEWGKVYGNG</sequence>
<dbReference type="AlphaFoldDB" id="F2J135"/>
<dbReference type="EMBL" id="CP002568">
    <property type="protein sequence ID" value="ADZ71981.1"/>
    <property type="molecule type" value="Genomic_DNA"/>
</dbReference>
<evidence type="ECO:0000313" key="2">
    <source>
        <dbReference type="EMBL" id="ADZ71981.1"/>
    </source>
</evidence>
<reference evidence="2 3" key="1">
    <citation type="journal article" date="2011" name="J. Bacteriol.">
        <title>Complete genome sequence of Polymorphum gilvum SL003B-26A1T, a crude oil-degrading bacterium from oil-polluted saline soil.</title>
        <authorList>
            <person name="Li S.G."/>
            <person name="Tang Y.Q."/>
            <person name="Nie Y."/>
            <person name="Cai M."/>
            <person name="Wu X.L."/>
        </authorList>
    </citation>
    <scope>NUCLEOTIDE SEQUENCE [LARGE SCALE GENOMIC DNA]</scope>
    <source>
        <strain evidence="3">LMG 25793 / CGMCC 1.9160 / SL003B-26A1</strain>
    </source>
</reference>
<name>F2J135_POLGS</name>
<dbReference type="RefSeq" id="WP_013654290.1">
    <property type="nucleotide sequence ID" value="NC_015259.1"/>
</dbReference>
<dbReference type="STRING" id="991905.SL003B_3559"/>
<dbReference type="OrthoDB" id="3480230at2"/>
<gene>
    <name evidence="2" type="ordered locus">SL003B_3559</name>
</gene>
<evidence type="ECO:0000259" key="1">
    <source>
        <dbReference type="Pfam" id="PF24698"/>
    </source>
</evidence>
<feature type="domain" description="DUF7662" evidence="1">
    <location>
        <begin position="4"/>
        <end position="78"/>
    </location>
</feature>
<dbReference type="InterPro" id="IPR056079">
    <property type="entry name" value="DUF7662"/>
</dbReference>
<organism evidence="2 3">
    <name type="scientific">Polymorphum gilvum (strain LMG 25793 / CGMCC 1.9160 / SL003B-26A1)</name>
    <dbReference type="NCBI Taxonomy" id="991905"/>
    <lineage>
        <taxon>Bacteria</taxon>
        <taxon>Pseudomonadati</taxon>
        <taxon>Pseudomonadota</taxon>
        <taxon>Alphaproteobacteria</taxon>
        <taxon>Rhodobacterales</taxon>
        <taxon>Paracoccaceae</taxon>
        <taxon>Polymorphum</taxon>
    </lineage>
</organism>
<keyword evidence="3" id="KW-1185">Reference proteome</keyword>
<accession>F2J135</accession>
<dbReference type="eggNOG" id="COG2944">
    <property type="taxonomic scope" value="Bacteria"/>
</dbReference>
<dbReference type="PATRIC" id="fig|991905.3.peg.3674"/>
<proteinExistence type="predicted"/>